<proteinExistence type="predicted"/>
<comment type="caution">
    <text evidence="2">The sequence shown here is derived from an EMBL/GenBank/DDBJ whole genome shotgun (WGS) entry which is preliminary data.</text>
</comment>
<keyword evidence="1" id="KW-0812">Transmembrane</keyword>
<feature type="transmembrane region" description="Helical" evidence="1">
    <location>
        <begin position="76"/>
        <end position="93"/>
    </location>
</feature>
<gene>
    <name evidence="2" type="ORF">LZ536_06520</name>
</gene>
<dbReference type="Proteomes" id="UP001165363">
    <property type="component" value="Unassembled WGS sequence"/>
</dbReference>
<accession>A0ABT0RLN6</accession>
<dbReference type="EMBL" id="JAMGBD010000001">
    <property type="protein sequence ID" value="MCL6683554.1"/>
    <property type="molecule type" value="Genomic_DNA"/>
</dbReference>
<name>A0ABT0RLN6_9SPHN</name>
<sequence length="94" mass="10173">MSRRDVHRCALITSLACSALALFVVFANILAGIGPKADETTSAHLWQLLMTAQVPLVAISIATADLRRRFTIPMMALQLALIAAACVPVWLAHY</sequence>
<reference evidence="2" key="1">
    <citation type="submission" date="2022-05" db="EMBL/GenBank/DDBJ databases">
        <authorList>
            <person name="Jo J.-H."/>
            <person name="Im W.-T."/>
        </authorList>
    </citation>
    <scope>NUCLEOTIDE SEQUENCE</scope>
    <source>
        <strain evidence="2">SE158</strain>
    </source>
</reference>
<feature type="transmembrane region" description="Helical" evidence="1">
    <location>
        <begin position="12"/>
        <end position="33"/>
    </location>
</feature>
<keyword evidence="1" id="KW-0472">Membrane</keyword>
<organism evidence="2 3">
    <name type="scientific">Sphingomonas alba</name>
    <dbReference type="NCBI Taxonomy" id="2908208"/>
    <lineage>
        <taxon>Bacteria</taxon>
        <taxon>Pseudomonadati</taxon>
        <taxon>Pseudomonadota</taxon>
        <taxon>Alphaproteobacteria</taxon>
        <taxon>Sphingomonadales</taxon>
        <taxon>Sphingomonadaceae</taxon>
        <taxon>Sphingomonas</taxon>
    </lineage>
</organism>
<protein>
    <submittedName>
        <fullName evidence="2">Uncharacterized protein</fullName>
    </submittedName>
</protein>
<keyword evidence="1" id="KW-1133">Transmembrane helix</keyword>
<feature type="transmembrane region" description="Helical" evidence="1">
    <location>
        <begin position="45"/>
        <end position="64"/>
    </location>
</feature>
<keyword evidence="3" id="KW-1185">Reference proteome</keyword>
<dbReference type="RefSeq" id="WP_249847558.1">
    <property type="nucleotide sequence ID" value="NZ_JAMGBD010000001.1"/>
</dbReference>
<evidence type="ECO:0000256" key="1">
    <source>
        <dbReference type="SAM" id="Phobius"/>
    </source>
</evidence>
<evidence type="ECO:0000313" key="2">
    <source>
        <dbReference type="EMBL" id="MCL6683554.1"/>
    </source>
</evidence>
<evidence type="ECO:0000313" key="3">
    <source>
        <dbReference type="Proteomes" id="UP001165363"/>
    </source>
</evidence>